<dbReference type="EMBL" id="RAQU01000333">
    <property type="protein sequence ID" value="RKK01155.1"/>
    <property type="molecule type" value="Genomic_DNA"/>
</dbReference>
<evidence type="ECO:0000313" key="3">
    <source>
        <dbReference type="Proteomes" id="UP000274097"/>
    </source>
</evidence>
<gene>
    <name evidence="1" type="ORF">D6Z83_26500</name>
    <name evidence="2" type="ORF">EBE87_27845</name>
</gene>
<accession>A0A3A9J950</accession>
<organism evidence="1 4">
    <name type="scientific">Teichococcus wenyumeiae</name>
    <dbReference type="NCBI Taxonomy" id="2478470"/>
    <lineage>
        <taxon>Bacteria</taxon>
        <taxon>Pseudomonadati</taxon>
        <taxon>Pseudomonadota</taxon>
        <taxon>Alphaproteobacteria</taxon>
        <taxon>Acetobacterales</taxon>
        <taxon>Roseomonadaceae</taxon>
        <taxon>Roseomonas</taxon>
    </lineage>
</organism>
<keyword evidence="3" id="KW-1185">Reference proteome</keyword>
<protein>
    <submittedName>
        <fullName evidence="1">IS6 family transposase</fullName>
    </submittedName>
</protein>
<evidence type="ECO:0000313" key="2">
    <source>
        <dbReference type="EMBL" id="RMI14540.1"/>
    </source>
</evidence>
<reference evidence="1 4" key="1">
    <citation type="submission" date="2018-09" db="EMBL/GenBank/DDBJ databases">
        <title>Roseomonas sp. nov., isolated from feces of Tibetan antelopes in the Qinghai-Tibet plateau, China.</title>
        <authorList>
            <person name="Tian Z."/>
        </authorList>
    </citation>
    <scope>NUCLEOTIDE SEQUENCE [LARGE SCALE GENOMIC DNA]</scope>
    <source>
        <strain evidence="2 3">Z23</strain>
        <strain evidence="1 4">Z24</strain>
    </source>
</reference>
<sequence>MDCRRFRCSTCVRDFNERSSGVLNRTQYPSDVIVLVVLWRLRYRLTLRNLADMFLLRGIVFSHAAIREWKARLAPVLTGELRQRRRGKGNHGRRFWHVDKHT</sequence>
<proteinExistence type="predicted"/>
<dbReference type="InParanoid" id="A0A3A9J950"/>
<comment type="caution">
    <text evidence="1">The sequence shown here is derived from an EMBL/GenBank/DDBJ whole genome shotgun (WGS) entry which is preliminary data.</text>
</comment>
<evidence type="ECO:0000313" key="4">
    <source>
        <dbReference type="Proteomes" id="UP000278036"/>
    </source>
</evidence>
<dbReference type="AlphaFoldDB" id="A0A3A9J950"/>
<dbReference type="EMBL" id="RFLX01000107">
    <property type="protein sequence ID" value="RMI14540.1"/>
    <property type="molecule type" value="Genomic_DNA"/>
</dbReference>
<evidence type="ECO:0000313" key="1">
    <source>
        <dbReference type="EMBL" id="RKK01155.1"/>
    </source>
</evidence>
<dbReference type="Proteomes" id="UP000278036">
    <property type="component" value="Unassembled WGS sequence"/>
</dbReference>
<name>A0A3A9J950_9PROT</name>
<dbReference type="Proteomes" id="UP000274097">
    <property type="component" value="Unassembled WGS sequence"/>
</dbReference>